<feature type="region of interest" description="Disordered" evidence="1">
    <location>
        <begin position="201"/>
        <end position="220"/>
    </location>
</feature>
<dbReference type="STRING" id="105785.A0A2J7QWI9"/>
<dbReference type="InParanoid" id="A0A2J7QWI9"/>
<feature type="region of interest" description="Disordered" evidence="1">
    <location>
        <begin position="136"/>
        <end position="158"/>
    </location>
</feature>
<dbReference type="OrthoDB" id="7432796at2759"/>
<evidence type="ECO:0000256" key="1">
    <source>
        <dbReference type="SAM" id="MobiDB-lite"/>
    </source>
</evidence>
<keyword evidence="4" id="KW-1185">Reference proteome</keyword>
<comment type="caution">
    <text evidence="3">The sequence shown here is derived from an EMBL/GenBank/DDBJ whole genome shotgun (WGS) entry which is preliminary data.</text>
</comment>
<feature type="compositionally biased region" description="Low complexity" evidence="1">
    <location>
        <begin position="146"/>
        <end position="157"/>
    </location>
</feature>
<evidence type="ECO:0000313" key="4">
    <source>
        <dbReference type="Proteomes" id="UP000235965"/>
    </source>
</evidence>
<feature type="region of interest" description="Disordered" evidence="1">
    <location>
        <begin position="92"/>
        <end position="119"/>
    </location>
</feature>
<feature type="transmembrane region" description="Helical" evidence="2">
    <location>
        <begin position="51"/>
        <end position="75"/>
    </location>
</feature>
<accession>A0A2J7QWI9</accession>
<reference evidence="3 4" key="1">
    <citation type="submission" date="2017-12" db="EMBL/GenBank/DDBJ databases">
        <title>Hemimetabolous genomes reveal molecular basis of termite eusociality.</title>
        <authorList>
            <person name="Harrison M.C."/>
            <person name="Jongepier E."/>
            <person name="Robertson H.M."/>
            <person name="Arning N."/>
            <person name="Bitard-Feildel T."/>
            <person name="Chao H."/>
            <person name="Childers C.P."/>
            <person name="Dinh H."/>
            <person name="Doddapaneni H."/>
            <person name="Dugan S."/>
            <person name="Gowin J."/>
            <person name="Greiner C."/>
            <person name="Han Y."/>
            <person name="Hu H."/>
            <person name="Hughes D.S.T."/>
            <person name="Huylmans A.-K."/>
            <person name="Kemena C."/>
            <person name="Kremer L.P.M."/>
            <person name="Lee S.L."/>
            <person name="Lopez-Ezquerra A."/>
            <person name="Mallet L."/>
            <person name="Monroy-Kuhn J.M."/>
            <person name="Moser A."/>
            <person name="Murali S.C."/>
            <person name="Muzny D.M."/>
            <person name="Otani S."/>
            <person name="Piulachs M.-D."/>
            <person name="Poelchau M."/>
            <person name="Qu J."/>
            <person name="Schaub F."/>
            <person name="Wada-Katsumata A."/>
            <person name="Worley K.C."/>
            <person name="Xie Q."/>
            <person name="Ylla G."/>
            <person name="Poulsen M."/>
            <person name="Gibbs R.A."/>
            <person name="Schal C."/>
            <person name="Richards S."/>
            <person name="Belles X."/>
            <person name="Korb J."/>
            <person name="Bornberg-Bauer E."/>
        </authorList>
    </citation>
    <scope>NUCLEOTIDE SEQUENCE [LARGE SCALE GENOMIC DNA]</scope>
    <source>
        <tissue evidence="3">Whole body</tissue>
    </source>
</reference>
<proteinExistence type="predicted"/>
<dbReference type="AlphaFoldDB" id="A0A2J7QWI9"/>
<feature type="compositionally biased region" description="Polar residues" evidence="1">
    <location>
        <begin position="109"/>
        <end position="119"/>
    </location>
</feature>
<sequence length="290" mass="31620">MYKTVRHGENSLQYTILPQQDDAAAVTAANISIYGRSSAGVRRRARRGRKATILIMALILACGVVGAAVVVPLLVSPDLVAIPSAFQRFSSHKNGHHHAGHHSHHSASLQKNMTSSTHQNTTLWSVEPELATSENITTPSTHKLDPTSTSVSPPLLSEEVTVTTKRPVQVTLSLIMEELTTKATTQQQAPVEVGGLLEEDGGAKEHDHVGGSKKKALDEDMRNSTTRILVSATTVKDNKSVSVLEVTTAADQDVGRSTERTKHRSWLEPRWPFADPSSYFQWTVSSFILF</sequence>
<feature type="compositionally biased region" description="Basic residues" evidence="1">
    <location>
        <begin position="92"/>
        <end position="105"/>
    </location>
</feature>
<keyword evidence="2" id="KW-0472">Membrane</keyword>
<evidence type="ECO:0000313" key="3">
    <source>
        <dbReference type="EMBL" id="PNF32946.1"/>
    </source>
</evidence>
<dbReference type="Proteomes" id="UP000235965">
    <property type="component" value="Unassembled WGS sequence"/>
</dbReference>
<gene>
    <name evidence="3" type="ORF">B7P43_G01864</name>
</gene>
<name>A0A2J7QWI9_9NEOP</name>
<evidence type="ECO:0000256" key="2">
    <source>
        <dbReference type="SAM" id="Phobius"/>
    </source>
</evidence>
<keyword evidence="2" id="KW-1133">Transmembrane helix</keyword>
<organism evidence="3 4">
    <name type="scientific">Cryptotermes secundus</name>
    <dbReference type="NCBI Taxonomy" id="105785"/>
    <lineage>
        <taxon>Eukaryota</taxon>
        <taxon>Metazoa</taxon>
        <taxon>Ecdysozoa</taxon>
        <taxon>Arthropoda</taxon>
        <taxon>Hexapoda</taxon>
        <taxon>Insecta</taxon>
        <taxon>Pterygota</taxon>
        <taxon>Neoptera</taxon>
        <taxon>Polyneoptera</taxon>
        <taxon>Dictyoptera</taxon>
        <taxon>Blattodea</taxon>
        <taxon>Blattoidea</taxon>
        <taxon>Termitoidae</taxon>
        <taxon>Kalotermitidae</taxon>
        <taxon>Cryptotermitinae</taxon>
        <taxon>Cryptotermes</taxon>
    </lineage>
</organism>
<keyword evidence="2" id="KW-0812">Transmembrane</keyword>
<protein>
    <submittedName>
        <fullName evidence="3">Uncharacterized protein</fullName>
    </submittedName>
</protein>
<dbReference type="EMBL" id="NEVH01009765">
    <property type="protein sequence ID" value="PNF32946.1"/>
    <property type="molecule type" value="Genomic_DNA"/>
</dbReference>